<dbReference type="EMBL" id="FTNP01000004">
    <property type="protein sequence ID" value="SIR88854.1"/>
    <property type="molecule type" value="Genomic_DNA"/>
</dbReference>
<dbReference type="Gene3D" id="3.30.565.10">
    <property type="entry name" value="Histidine kinase-like ATPase, C-terminal domain"/>
    <property type="match status" value="1"/>
</dbReference>
<keyword evidence="3" id="KW-0808">Transferase</keyword>
<dbReference type="KEGG" id="hda:BB347_15345"/>
<dbReference type="EMBL" id="CP019327">
    <property type="protein sequence ID" value="APX97878.1"/>
    <property type="molecule type" value="Genomic_DNA"/>
</dbReference>
<dbReference type="RefSeq" id="WP_076582587.1">
    <property type="nucleotide sequence ID" value="NZ_CP019327.1"/>
</dbReference>
<dbReference type="InterPro" id="IPR036890">
    <property type="entry name" value="HATPase_C_sf"/>
</dbReference>
<evidence type="ECO:0000313" key="3">
    <source>
        <dbReference type="EMBL" id="SIR88854.1"/>
    </source>
</evidence>
<keyword evidence="3" id="KW-0418">Kinase</keyword>
<evidence type="ECO:0000313" key="4">
    <source>
        <dbReference type="Proteomes" id="UP000185687"/>
    </source>
</evidence>
<dbReference type="Proteomes" id="UP000187321">
    <property type="component" value="Chromosome"/>
</dbReference>
<name>A0A1N7ELC6_9EURY</name>
<dbReference type="AlphaFoldDB" id="A0A1N7ELC6"/>
<dbReference type="Proteomes" id="UP000185687">
    <property type="component" value="Unassembled WGS sequence"/>
</dbReference>
<dbReference type="SUPFAM" id="SSF55874">
    <property type="entry name" value="ATPase domain of HSP90 chaperone/DNA topoisomerase II/histidine kinase"/>
    <property type="match status" value="1"/>
</dbReference>
<proteinExistence type="predicted"/>
<evidence type="ECO:0000313" key="2">
    <source>
        <dbReference type="EMBL" id="APX97878.1"/>
    </source>
</evidence>
<reference evidence="3 4" key="2">
    <citation type="submission" date="2017-01" db="EMBL/GenBank/DDBJ databases">
        <authorList>
            <person name="Mah S.A."/>
            <person name="Swanson W.J."/>
            <person name="Moy G.W."/>
            <person name="Vacquier V.D."/>
        </authorList>
    </citation>
    <scope>NUCLEOTIDE SEQUENCE [LARGE SCALE GENOMIC DNA]</scope>
    <source>
        <strain evidence="3 4">CGMCC 1.8909</strain>
    </source>
</reference>
<dbReference type="GO" id="GO:0016301">
    <property type="term" value="F:kinase activity"/>
    <property type="evidence" value="ECO:0007669"/>
    <property type="project" value="UniProtKB-KW"/>
</dbReference>
<dbReference type="Pfam" id="PF13589">
    <property type="entry name" value="HATPase_c_3"/>
    <property type="match status" value="1"/>
</dbReference>
<reference evidence="2 5" key="1">
    <citation type="submission" date="2017-01" db="EMBL/GenBank/DDBJ databases">
        <title>Complete genome sequence of Haloterrigena daqingensis type strain (JX313T).</title>
        <authorList>
            <person name="Shuang W."/>
        </authorList>
    </citation>
    <scope>NUCLEOTIDE SEQUENCE [LARGE SCALE GENOMIC DNA]</scope>
    <source>
        <strain evidence="2 5">JX313</strain>
    </source>
</reference>
<evidence type="ECO:0000256" key="1">
    <source>
        <dbReference type="SAM" id="MobiDB-lite"/>
    </source>
</evidence>
<protein>
    <submittedName>
        <fullName evidence="3">Histidine kinase-, DNA gyrase B-, and HSP90-like ATPase</fullName>
    </submittedName>
</protein>
<organism evidence="3 4">
    <name type="scientific">Natronorubrum daqingense</name>
    <dbReference type="NCBI Taxonomy" id="588898"/>
    <lineage>
        <taxon>Archaea</taxon>
        <taxon>Methanobacteriati</taxon>
        <taxon>Methanobacteriota</taxon>
        <taxon>Stenosarchaea group</taxon>
        <taxon>Halobacteria</taxon>
        <taxon>Halobacteriales</taxon>
        <taxon>Natrialbaceae</taxon>
        <taxon>Natronorubrum</taxon>
    </lineage>
</organism>
<dbReference type="OrthoDB" id="319252at2157"/>
<feature type="region of interest" description="Disordered" evidence="1">
    <location>
        <begin position="412"/>
        <end position="446"/>
    </location>
</feature>
<sequence length="856" mass="97464">MSRQDERQTHESLYDTAQEFGDTEDSIDIDISFRIIRQFSKQLYDNPRRAIEELVCNSYDANAKECYIHTPNDVDDGLYVLDDGHSMDMDGLEWLWKVASSRKSQGDDEDRVSGDRQQIGKFGVGKLASFALGSRLTYVATKNGKTRIVSVHQDRLKEETEDDDFDVYEFQASEARDHLNRFFTNIPDPWENNWDSWTLAVVEDIPERNTGTDLQPWHLKNMIRTAIPTSTNFSAYLNQEKISEREPNGEEIFNVDVTEDVMIDRIETTLKNYWSSRKSIGPDDVSEELYEVTRTTFSDPQDTNERIAGIEVPILGPVSGQGRYFDRSLTTDKRRERGFQDHGFRVNVRGKLINKSDPLFGLEPLSFSTWAQFLAEFEMPGLDEVIRVQRDQLMDEPETHIARRILKQTFQEVRQQQRNQEDEDNAGIISRSSSSSSSGETLQRTFSDRLQERSNHYAYDAVSGLHDETEKRSLDLDDIDIEVKPLKPTDRAVEYNSDELQVIINEGHPLIDTLRRSSDFTRNIEDAFKEILAARLLIYGYLRKNGADRLALAASRQIFDSVLRSAAGNLGADELDYQLSELDDASTVGGTRFEEAIVNIFQNIGLSAAQDGGPDTHDGVIEIPQVGDNFRVSVEAKGSQGIVSHSQLSFDSVNRHRSEQNCDQAIVIAREFQTEGRNEQRSALLRNLDPEINDEAVSNISLMTTEAIETFLRLHDRQPFTYSETKQVLSNDVLPENLPDKIIDVWEEKPDDELTKSILMIGHEMMETDPNNPPSVGAVAYDERMRTRDVTREEIEERLESLDVLTKSVKMLGDDKFEIDADADTILTEVDDSREAVDDALSNNLIVGENQESQEN</sequence>
<gene>
    <name evidence="2" type="ORF">BB347_15345</name>
    <name evidence="3" type="ORF">SAMN05421809_2680</name>
</gene>
<evidence type="ECO:0000313" key="5">
    <source>
        <dbReference type="Proteomes" id="UP000187321"/>
    </source>
</evidence>
<accession>A0A1N7ELC6</accession>
<dbReference type="GeneID" id="30957346"/>
<keyword evidence="4" id="KW-1185">Reference proteome</keyword>